<protein>
    <submittedName>
        <fullName evidence="1">Uncharacterized protein</fullName>
    </submittedName>
</protein>
<dbReference type="AlphaFoldDB" id="A0A9K3H6E1"/>
<reference evidence="1" key="2">
    <citation type="submission" date="2020-06" db="EMBL/GenBank/DDBJ databases">
        <title>Helianthus annuus Genome sequencing and assembly Release 2.</title>
        <authorList>
            <person name="Gouzy J."/>
            <person name="Langlade N."/>
            <person name="Munos S."/>
        </authorList>
    </citation>
    <scope>NUCLEOTIDE SEQUENCE</scope>
    <source>
        <tissue evidence="1">Leaves</tissue>
    </source>
</reference>
<evidence type="ECO:0000313" key="1">
    <source>
        <dbReference type="EMBL" id="KAF5766494.1"/>
    </source>
</evidence>
<dbReference type="Proteomes" id="UP000215914">
    <property type="component" value="Unassembled WGS sequence"/>
</dbReference>
<name>A0A9K3H6E1_HELAN</name>
<keyword evidence="2" id="KW-1185">Reference proteome</keyword>
<proteinExistence type="predicted"/>
<organism evidence="1 2">
    <name type="scientific">Helianthus annuus</name>
    <name type="common">Common sunflower</name>
    <dbReference type="NCBI Taxonomy" id="4232"/>
    <lineage>
        <taxon>Eukaryota</taxon>
        <taxon>Viridiplantae</taxon>
        <taxon>Streptophyta</taxon>
        <taxon>Embryophyta</taxon>
        <taxon>Tracheophyta</taxon>
        <taxon>Spermatophyta</taxon>
        <taxon>Magnoliopsida</taxon>
        <taxon>eudicotyledons</taxon>
        <taxon>Gunneridae</taxon>
        <taxon>Pentapetalae</taxon>
        <taxon>asterids</taxon>
        <taxon>campanulids</taxon>
        <taxon>Asterales</taxon>
        <taxon>Asteraceae</taxon>
        <taxon>Asteroideae</taxon>
        <taxon>Heliantheae alliance</taxon>
        <taxon>Heliantheae</taxon>
        <taxon>Helianthus</taxon>
    </lineage>
</organism>
<dbReference type="Gramene" id="mRNA:HanXRQr2_Chr15g0716001">
    <property type="protein sequence ID" value="CDS:HanXRQr2_Chr15g0716001.1"/>
    <property type="gene ID" value="HanXRQr2_Chr15g0716001"/>
</dbReference>
<reference evidence="1" key="1">
    <citation type="journal article" date="2017" name="Nature">
        <title>The sunflower genome provides insights into oil metabolism, flowering and Asterid evolution.</title>
        <authorList>
            <person name="Badouin H."/>
            <person name="Gouzy J."/>
            <person name="Grassa C.J."/>
            <person name="Murat F."/>
            <person name="Staton S.E."/>
            <person name="Cottret L."/>
            <person name="Lelandais-Briere C."/>
            <person name="Owens G.L."/>
            <person name="Carrere S."/>
            <person name="Mayjonade B."/>
            <person name="Legrand L."/>
            <person name="Gill N."/>
            <person name="Kane N.C."/>
            <person name="Bowers J.E."/>
            <person name="Hubner S."/>
            <person name="Bellec A."/>
            <person name="Berard A."/>
            <person name="Berges H."/>
            <person name="Blanchet N."/>
            <person name="Boniface M.C."/>
            <person name="Brunel D."/>
            <person name="Catrice O."/>
            <person name="Chaidir N."/>
            <person name="Claudel C."/>
            <person name="Donnadieu C."/>
            <person name="Faraut T."/>
            <person name="Fievet G."/>
            <person name="Helmstetter N."/>
            <person name="King M."/>
            <person name="Knapp S.J."/>
            <person name="Lai Z."/>
            <person name="Le Paslier M.C."/>
            <person name="Lippi Y."/>
            <person name="Lorenzon L."/>
            <person name="Mandel J.R."/>
            <person name="Marage G."/>
            <person name="Marchand G."/>
            <person name="Marquand E."/>
            <person name="Bret-Mestries E."/>
            <person name="Morien E."/>
            <person name="Nambeesan S."/>
            <person name="Nguyen T."/>
            <person name="Pegot-Espagnet P."/>
            <person name="Pouilly N."/>
            <person name="Raftis F."/>
            <person name="Sallet E."/>
            <person name="Schiex T."/>
            <person name="Thomas J."/>
            <person name="Vandecasteele C."/>
            <person name="Vares D."/>
            <person name="Vear F."/>
            <person name="Vautrin S."/>
            <person name="Crespi M."/>
            <person name="Mangin B."/>
            <person name="Burke J.M."/>
            <person name="Salse J."/>
            <person name="Munos S."/>
            <person name="Vincourt P."/>
            <person name="Rieseberg L.H."/>
            <person name="Langlade N.B."/>
        </authorList>
    </citation>
    <scope>NUCLEOTIDE SEQUENCE</scope>
    <source>
        <tissue evidence="1">Leaves</tissue>
    </source>
</reference>
<evidence type="ECO:0000313" key="2">
    <source>
        <dbReference type="Proteomes" id="UP000215914"/>
    </source>
</evidence>
<sequence>MIMSLCQTVFSIFKEERKEEGQTPMWQVSIGWVMFARVCLLPCQVSLLMSSSDTYYVR</sequence>
<gene>
    <name evidence="1" type="ORF">HanXRQr2_Chr15g0716001</name>
</gene>
<comment type="caution">
    <text evidence="1">The sequence shown here is derived from an EMBL/GenBank/DDBJ whole genome shotgun (WGS) entry which is preliminary data.</text>
</comment>
<accession>A0A9K3H6E1</accession>
<dbReference type="EMBL" id="MNCJ02000330">
    <property type="protein sequence ID" value="KAF5766494.1"/>
    <property type="molecule type" value="Genomic_DNA"/>
</dbReference>